<accession>A0A7J3X7L4</accession>
<protein>
    <submittedName>
        <fullName evidence="2">AAA family ATPase</fullName>
    </submittedName>
</protein>
<dbReference type="PANTHER" id="PTHR42759">
    <property type="entry name" value="MOXR FAMILY PROTEIN"/>
    <property type="match status" value="1"/>
</dbReference>
<dbReference type="Gene3D" id="3.40.50.300">
    <property type="entry name" value="P-loop containing nucleotide triphosphate hydrolases"/>
    <property type="match status" value="1"/>
</dbReference>
<dbReference type="EMBL" id="DRZM01000160">
    <property type="protein sequence ID" value="HHP05166.1"/>
    <property type="molecule type" value="Genomic_DNA"/>
</dbReference>
<dbReference type="InterPro" id="IPR027417">
    <property type="entry name" value="P-loop_NTPase"/>
</dbReference>
<gene>
    <name evidence="2" type="ORF">ENM88_05395</name>
</gene>
<dbReference type="GO" id="GO:0016887">
    <property type="term" value="F:ATP hydrolysis activity"/>
    <property type="evidence" value="ECO:0007669"/>
    <property type="project" value="InterPro"/>
</dbReference>
<dbReference type="InterPro" id="IPR041628">
    <property type="entry name" value="ChlI/MoxR_AAA_lid"/>
</dbReference>
<evidence type="ECO:0000313" key="2">
    <source>
        <dbReference type="EMBL" id="HHP05166.1"/>
    </source>
</evidence>
<proteinExistence type="predicted"/>
<dbReference type="Gene3D" id="1.10.8.80">
    <property type="entry name" value="Magnesium chelatase subunit I, C-Terminal domain"/>
    <property type="match status" value="1"/>
</dbReference>
<organism evidence="2">
    <name type="scientific">Thermofilum pendens</name>
    <dbReference type="NCBI Taxonomy" id="2269"/>
    <lineage>
        <taxon>Archaea</taxon>
        <taxon>Thermoproteota</taxon>
        <taxon>Thermoprotei</taxon>
        <taxon>Thermofilales</taxon>
        <taxon>Thermofilaceae</taxon>
        <taxon>Thermofilum</taxon>
    </lineage>
</organism>
<dbReference type="Pfam" id="PF17863">
    <property type="entry name" value="AAA_lid_2"/>
    <property type="match status" value="1"/>
</dbReference>
<dbReference type="SMART" id="SM00382">
    <property type="entry name" value="AAA"/>
    <property type="match status" value="1"/>
</dbReference>
<dbReference type="SUPFAM" id="SSF52540">
    <property type="entry name" value="P-loop containing nucleoside triphosphate hydrolases"/>
    <property type="match status" value="1"/>
</dbReference>
<feature type="domain" description="AAA+ ATPase" evidence="1">
    <location>
        <begin position="37"/>
        <end position="197"/>
    </location>
</feature>
<name>A0A7J3X7L4_THEPE</name>
<dbReference type="PANTHER" id="PTHR42759:SF1">
    <property type="entry name" value="MAGNESIUM-CHELATASE SUBUNIT CHLD"/>
    <property type="match status" value="1"/>
</dbReference>
<evidence type="ECO:0000259" key="1">
    <source>
        <dbReference type="SMART" id="SM00382"/>
    </source>
</evidence>
<dbReference type="InterPro" id="IPR003593">
    <property type="entry name" value="AAA+_ATPase"/>
</dbReference>
<dbReference type="AlphaFoldDB" id="A0A7J3X7L4"/>
<dbReference type="Pfam" id="PF07726">
    <property type="entry name" value="AAA_3"/>
    <property type="match status" value="1"/>
</dbReference>
<reference evidence="2" key="1">
    <citation type="journal article" date="2020" name="mSystems">
        <title>Genome- and Community-Level Interaction Insights into Carbon Utilization and Element Cycling Functions of Hydrothermarchaeota in Hydrothermal Sediment.</title>
        <authorList>
            <person name="Zhou Z."/>
            <person name="Liu Y."/>
            <person name="Xu W."/>
            <person name="Pan J."/>
            <person name="Luo Z.H."/>
            <person name="Li M."/>
        </authorList>
    </citation>
    <scope>NUCLEOTIDE SEQUENCE [LARGE SCALE GENOMIC DNA]</scope>
    <source>
        <strain evidence="2">SpSt-1125</strain>
    </source>
</reference>
<dbReference type="InterPro" id="IPR011703">
    <property type="entry name" value="ATPase_AAA-3"/>
</dbReference>
<dbReference type="GO" id="GO:0005524">
    <property type="term" value="F:ATP binding"/>
    <property type="evidence" value="ECO:0007669"/>
    <property type="project" value="InterPro"/>
</dbReference>
<dbReference type="PIRSF" id="PIRSF002849">
    <property type="entry name" value="AAA_ATPase_chaperone_MoxR_prd"/>
    <property type="match status" value="1"/>
</dbReference>
<sequence length="351" mass="38581">MELDDVREVGTALERELSRAVIGYSEAKRMLLVSLLAGGHVLLEGVPGVAKTTLVRALARLLGLTEDFSASLDGVPHRGFSRVQFTPDLMPSDIVGSLVFNPATREFEVRFGPVFTYFLLADEINRAVPRTQSALLQAMQERQVTIGGRTYPLESRTAGKFFFVAATQNPVEQEGTYPLPEAQLDRFLARIIVEYPASIEEEKEIYELHMSRLTEPLEELERVAEPSWVVSAQEAVAAGVEVPGEILVYVAKLVRATRPPAFPLAAEYFELGASPRAGIALVRAAKAHAALRGSAVVEEVDVRAVLFPVLNHRVIPNLEKVVEAESSYGRFGARYRVIREGLSLAERVASQ</sequence>
<dbReference type="InterPro" id="IPR050764">
    <property type="entry name" value="CbbQ/NirQ/NorQ/GpvN"/>
</dbReference>
<comment type="caution">
    <text evidence="2">The sequence shown here is derived from an EMBL/GenBank/DDBJ whole genome shotgun (WGS) entry which is preliminary data.</text>
</comment>